<evidence type="ECO:0000256" key="6">
    <source>
        <dbReference type="SAM" id="Phobius"/>
    </source>
</evidence>
<dbReference type="Pfam" id="PF07690">
    <property type="entry name" value="MFS_1"/>
    <property type="match status" value="1"/>
</dbReference>
<protein>
    <recommendedName>
        <fullName evidence="7">Major facilitator superfamily (MFS) profile domain-containing protein</fullName>
    </recommendedName>
</protein>
<dbReference type="InterPro" id="IPR036259">
    <property type="entry name" value="MFS_trans_sf"/>
</dbReference>
<feature type="transmembrane region" description="Helical" evidence="6">
    <location>
        <begin position="389"/>
        <end position="413"/>
    </location>
</feature>
<dbReference type="PIRSF" id="PIRSF002808">
    <property type="entry name" value="Hexose_phosphate_transp"/>
    <property type="match status" value="1"/>
</dbReference>
<feature type="transmembrane region" description="Helical" evidence="6">
    <location>
        <begin position="165"/>
        <end position="184"/>
    </location>
</feature>
<feature type="transmembrane region" description="Helical" evidence="6">
    <location>
        <begin position="224"/>
        <end position="243"/>
    </location>
</feature>
<feature type="domain" description="Major facilitator superfamily (MFS) profile" evidence="7">
    <location>
        <begin position="10"/>
        <end position="421"/>
    </location>
</feature>
<feature type="transmembrane region" description="Helical" evidence="6">
    <location>
        <begin position="328"/>
        <end position="352"/>
    </location>
</feature>
<comment type="subcellular location">
    <subcellularLocation>
        <location evidence="1">Endomembrane system</location>
        <topology evidence="1">Multi-pass membrane protein</topology>
    </subcellularLocation>
</comment>
<dbReference type="InterPro" id="IPR000849">
    <property type="entry name" value="Sugar_P_transporter"/>
</dbReference>
<dbReference type="AlphaFoldDB" id="A0AA88IK43"/>
<proteinExistence type="inferred from homology"/>
<evidence type="ECO:0000313" key="8">
    <source>
        <dbReference type="EMBL" id="KAK2722282.1"/>
    </source>
</evidence>
<evidence type="ECO:0000256" key="3">
    <source>
        <dbReference type="ARBA" id="ARBA00022692"/>
    </source>
</evidence>
<dbReference type="EMBL" id="JAVRJZ010000005">
    <property type="protein sequence ID" value="KAK2722282.1"/>
    <property type="molecule type" value="Genomic_DNA"/>
</dbReference>
<feature type="transmembrane region" description="Helical" evidence="6">
    <location>
        <begin position="75"/>
        <end position="93"/>
    </location>
</feature>
<feature type="transmembrane region" description="Helical" evidence="6">
    <location>
        <begin position="263"/>
        <end position="287"/>
    </location>
</feature>
<accession>A0AA88IK43</accession>
<sequence>MNFRQKQLFLFSILFLGYATYAYSRKSVSLTLPVLLSSGILDKTGAGAIASAQNLAYAISKFIGGVLSDKLSPRLLFSAGLLLSGLSCLLFSFSSALPMFVLLWFMNGFAQGAGWPSCAKLLKKWFSPSQFGTFWSTLSASSNLSGALSPMLTAFIISYTDWRSSIAFSGVCSLIMSIVGFCTINDQPPINEISLEEKVKNVTEKETSKESTKYTSKDLLKSPFLWLIAGSYMSVFAAKTAAVDWSQLYLMEDRQFSQLRASSFVSSLESGGFFGGILAGYLTDILMKKYEGRMQGSPRILAAIIFMGGVAASLYAFVNFVTLDSSQVFVTVLGMVLGGCLYGPIAIYGILAAESYPAAVSGTAHAYVALSANIGAMLAGLPFSYVAQLYGWSASFVFIFLMVSFTVVIMVLLKDLKPKVEKQE</sequence>
<feature type="transmembrane region" description="Helical" evidence="6">
    <location>
        <begin position="134"/>
        <end position="159"/>
    </location>
</feature>
<keyword evidence="9" id="KW-1185">Reference proteome</keyword>
<comment type="similarity">
    <text evidence="2">Belongs to the major facilitator superfamily. Organophosphate:Pi antiporter (OPA) (TC 2.A.1.4) family.</text>
</comment>
<evidence type="ECO:0000259" key="7">
    <source>
        <dbReference type="PROSITE" id="PS50850"/>
    </source>
</evidence>
<reference evidence="8" key="1">
    <citation type="submission" date="2023-07" db="EMBL/GenBank/DDBJ databases">
        <title>Chromosome-level genome assembly of Artemia franciscana.</title>
        <authorList>
            <person name="Jo E."/>
        </authorList>
    </citation>
    <scope>NUCLEOTIDE SEQUENCE</scope>
    <source>
        <tissue evidence="8">Whole body</tissue>
    </source>
</reference>
<dbReference type="InterPro" id="IPR020846">
    <property type="entry name" value="MFS_dom"/>
</dbReference>
<dbReference type="PANTHER" id="PTHR43826">
    <property type="entry name" value="GLUCOSE-6-PHOSPHATE EXCHANGER SLC37A4"/>
    <property type="match status" value="1"/>
</dbReference>
<dbReference type="InterPro" id="IPR051337">
    <property type="entry name" value="OPA_Antiporter"/>
</dbReference>
<evidence type="ECO:0000256" key="2">
    <source>
        <dbReference type="ARBA" id="ARBA00009598"/>
    </source>
</evidence>
<dbReference type="GO" id="GO:0035435">
    <property type="term" value="P:phosphate ion transmembrane transport"/>
    <property type="evidence" value="ECO:0007669"/>
    <property type="project" value="TreeGrafter"/>
</dbReference>
<organism evidence="8 9">
    <name type="scientific">Artemia franciscana</name>
    <name type="common">Brine shrimp</name>
    <name type="synonym">Artemia sanfranciscana</name>
    <dbReference type="NCBI Taxonomy" id="6661"/>
    <lineage>
        <taxon>Eukaryota</taxon>
        <taxon>Metazoa</taxon>
        <taxon>Ecdysozoa</taxon>
        <taxon>Arthropoda</taxon>
        <taxon>Crustacea</taxon>
        <taxon>Branchiopoda</taxon>
        <taxon>Anostraca</taxon>
        <taxon>Artemiidae</taxon>
        <taxon>Artemia</taxon>
    </lineage>
</organism>
<dbReference type="Gene3D" id="1.20.1250.20">
    <property type="entry name" value="MFS general substrate transporter like domains"/>
    <property type="match status" value="2"/>
</dbReference>
<evidence type="ECO:0000256" key="4">
    <source>
        <dbReference type="ARBA" id="ARBA00022989"/>
    </source>
</evidence>
<dbReference type="InterPro" id="IPR011701">
    <property type="entry name" value="MFS"/>
</dbReference>
<evidence type="ECO:0000256" key="1">
    <source>
        <dbReference type="ARBA" id="ARBA00004127"/>
    </source>
</evidence>
<feature type="transmembrane region" description="Helical" evidence="6">
    <location>
        <begin position="48"/>
        <end position="68"/>
    </location>
</feature>
<feature type="transmembrane region" description="Helical" evidence="6">
    <location>
        <begin position="299"/>
        <end position="322"/>
    </location>
</feature>
<gene>
    <name evidence="8" type="ORF">QYM36_002719</name>
</gene>
<dbReference type="GO" id="GO:0005789">
    <property type="term" value="C:endoplasmic reticulum membrane"/>
    <property type="evidence" value="ECO:0007669"/>
    <property type="project" value="TreeGrafter"/>
</dbReference>
<evidence type="ECO:0000313" key="9">
    <source>
        <dbReference type="Proteomes" id="UP001187531"/>
    </source>
</evidence>
<keyword evidence="4 6" id="KW-1133">Transmembrane helix</keyword>
<dbReference type="GO" id="GO:0061513">
    <property type="term" value="F:glucose 6-phosphate:phosphate antiporter activity"/>
    <property type="evidence" value="ECO:0007669"/>
    <property type="project" value="TreeGrafter"/>
</dbReference>
<feature type="transmembrane region" description="Helical" evidence="6">
    <location>
        <begin position="364"/>
        <end position="383"/>
    </location>
</feature>
<dbReference type="PROSITE" id="PS50850">
    <property type="entry name" value="MFS"/>
    <property type="match status" value="1"/>
</dbReference>
<dbReference type="SUPFAM" id="SSF103473">
    <property type="entry name" value="MFS general substrate transporter"/>
    <property type="match status" value="1"/>
</dbReference>
<dbReference type="Proteomes" id="UP001187531">
    <property type="component" value="Unassembled WGS sequence"/>
</dbReference>
<name>A0AA88IK43_ARTSF</name>
<keyword evidence="3 6" id="KW-0812">Transmembrane</keyword>
<keyword evidence="5 6" id="KW-0472">Membrane</keyword>
<evidence type="ECO:0000256" key="5">
    <source>
        <dbReference type="ARBA" id="ARBA00023136"/>
    </source>
</evidence>
<dbReference type="PANTHER" id="PTHR43826:SF3">
    <property type="entry name" value="GLUCOSE-6-PHOSPHATE EXCHANGER SLC37A4"/>
    <property type="match status" value="1"/>
</dbReference>
<comment type="caution">
    <text evidence="8">The sequence shown here is derived from an EMBL/GenBank/DDBJ whole genome shotgun (WGS) entry which is preliminary data.</text>
</comment>